<evidence type="ECO:0000256" key="1">
    <source>
        <dbReference type="SAM" id="MobiDB-lite"/>
    </source>
</evidence>
<dbReference type="EMBL" id="JADEXS010000826">
    <property type="protein sequence ID" value="MBE9027240.1"/>
    <property type="molecule type" value="Genomic_DNA"/>
</dbReference>
<dbReference type="PANTHER" id="PTHR43422:SF3">
    <property type="entry name" value="THIAMINE THIAZOLE SYNTHASE"/>
    <property type="match status" value="1"/>
</dbReference>
<dbReference type="Gene3D" id="3.50.50.60">
    <property type="entry name" value="FAD/NAD(P)-binding domain"/>
    <property type="match status" value="1"/>
</dbReference>
<reference evidence="3" key="1">
    <citation type="submission" date="2020-10" db="EMBL/GenBank/DDBJ databases">
        <authorList>
            <person name="Castelo-Branco R."/>
            <person name="Eusebio N."/>
            <person name="Adriana R."/>
            <person name="Vieira A."/>
            <person name="Brugerolle De Fraissinette N."/>
            <person name="Rezende De Castro R."/>
            <person name="Schneider M.P."/>
            <person name="Vasconcelos V."/>
            <person name="Leao P.N."/>
        </authorList>
    </citation>
    <scope>NUCLEOTIDE SEQUENCE</scope>
    <source>
        <strain evidence="3">LEGE 12446</strain>
    </source>
</reference>
<feature type="region of interest" description="Disordered" evidence="1">
    <location>
        <begin position="467"/>
        <end position="486"/>
    </location>
</feature>
<dbReference type="PANTHER" id="PTHR43422">
    <property type="entry name" value="THIAMINE THIAZOLE SYNTHASE"/>
    <property type="match status" value="1"/>
</dbReference>
<evidence type="ECO:0000259" key="2">
    <source>
        <dbReference type="Pfam" id="PF01494"/>
    </source>
</evidence>
<dbReference type="PRINTS" id="PR00420">
    <property type="entry name" value="RNGMNOXGNASE"/>
</dbReference>
<dbReference type="GO" id="GO:0071949">
    <property type="term" value="F:FAD binding"/>
    <property type="evidence" value="ECO:0007669"/>
    <property type="project" value="InterPro"/>
</dbReference>
<dbReference type="Proteomes" id="UP000622533">
    <property type="component" value="Unassembled WGS sequence"/>
</dbReference>
<dbReference type="RefSeq" id="WP_193924471.1">
    <property type="nucleotide sequence ID" value="NZ_JADEXS020000001.1"/>
</dbReference>
<dbReference type="GO" id="GO:0004497">
    <property type="term" value="F:monooxygenase activity"/>
    <property type="evidence" value="ECO:0007669"/>
    <property type="project" value="UniProtKB-KW"/>
</dbReference>
<gene>
    <name evidence="3" type="ORF">IQ276_33940</name>
</gene>
<dbReference type="Pfam" id="PF01494">
    <property type="entry name" value="FAD_binding_3"/>
    <property type="match status" value="1"/>
</dbReference>
<keyword evidence="3" id="KW-0503">Monooxygenase</keyword>
<keyword evidence="3" id="KW-0560">Oxidoreductase</keyword>
<keyword evidence="4" id="KW-1185">Reference proteome</keyword>
<name>A0A8J7DGX7_DESMC</name>
<evidence type="ECO:0000313" key="4">
    <source>
        <dbReference type="Proteomes" id="UP000622533"/>
    </source>
</evidence>
<protein>
    <submittedName>
        <fullName evidence="3">FAD-dependent monooxygenase</fullName>
    </submittedName>
</protein>
<feature type="domain" description="FAD-binding" evidence="2">
    <location>
        <begin position="20"/>
        <end position="366"/>
    </location>
</feature>
<dbReference type="InterPro" id="IPR036188">
    <property type="entry name" value="FAD/NAD-bd_sf"/>
</dbReference>
<dbReference type="InterPro" id="IPR002938">
    <property type="entry name" value="FAD-bd"/>
</dbReference>
<accession>A0A8J7DGX7</accession>
<sequence>MTNLEVFTSSLQSTVRQPKQAVVIGGSIAGLLAAKVLTKYFGRVTVIERDNFIPEAEHRHGVPQSPHVHTLLKRGLQSLEELFPGIEAQLADSGASAIDWGNDLPWLGFAGWAPRFNSGLITHTCSRNLLEQSIRSRLAAEDNLVFMQEGQVISLLSSSDRSSVTGVRVRFRNQPETDLTADLVVDASGRNSPAAQWLEAMGYAAPQETVINAFLGYASCWYQPPANLQYDWQCLYVTVQPPNNNRGGVIYKVEGNRWILTLIGVGKDYPPTDKDGFLDFARSLRSPIIYEAIKDAQPLSSIYGYRRTENRLRHYEKLKRLPEGFVLVGDAVCAFNPVYGQGMTVAALDALTLDQCLNQQLSKHSDGNLIGLSRHFQKQLNKVIGVPWLMTTGEDLRWHTTEGGQPDFISRLMQRYLDQVLLLQTENAEIHKTFLEVIHMLKPPTAFFQPSISTKVLKRVINWQRKNEQPADEQDVPKKLSPVTQS</sequence>
<dbReference type="SUPFAM" id="SSF51905">
    <property type="entry name" value="FAD/NAD(P)-binding domain"/>
    <property type="match status" value="1"/>
</dbReference>
<proteinExistence type="predicted"/>
<organism evidence="3 4">
    <name type="scientific">Desmonostoc muscorum LEGE 12446</name>
    <dbReference type="NCBI Taxonomy" id="1828758"/>
    <lineage>
        <taxon>Bacteria</taxon>
        <taxon>Bacillati</taxon>
        <taxon>Cyanobacteriota</taxon>
        <taxon>Cyanophyceae</taxon>
        <taxon>Nostocales</taxon>
        <taxon>Nostocaceae</taxon>
        <taxon>Desmonostoc</taxon>
    </lineage>
</organism>
<dbReference type="AlphaFoldDB" id="A0A8J7DGX7"/>
<comment type="caution">
    <text evidence="3">The sequence shown here is derived from an EMBL/GenBank/DDBJ whole genome shotgun (WGS) entry which is preliminary data.</text>
</comment>
<evidence type="ECO:0000313" key="3">
    <source>
        <dbReference type="EMBL" id="MBE9027240.1"/>
    </source>
</evidence>